<dbReference type="RefSeq" id="WP_016276600.1">
    <property type="nucleotide sequence ID" value="NZ_CAJUNV010000013.1"/>
</dbReference>
<evidence type="ECO:0000313" key="5">
    <source>
        <dbReference type="Proteomes" id="UP000310760"/>
    </source>
</evidence>
<sequence>MEKYEFRTKQPLWIWITAVLLIGCVSVYAIKTHNYFLIIMWSVYYAFSLSYAYRVYTITPDTFVLKQGWLKPRTFRLEDITSVERKYTKEHHLSSLVIRYSAPDMHHNFFEIKKCDTDVEGILNAILDYHPSVSVR</sequence>
<dbReference type="HOGENOM" id="CLU_153679_0_0_10"/>
<dbReference type="Proteomes" id="UP000014200">
    <property type="component" value="Unassembled WGS sequence"/>
</dbReference>
<evidence type="ECO:0000256" key="1">
    <source>
        <dbReference type="SAM" id="Phobius"/>
    </source>
</evidence>
<protein>
    <recommendedName>
        <fullName evidence="6">PH domain-containing protein</fullName>
    </recommendedName>
</protein>
<proteinExistence type="predicted"/>
<dbReference type="PROSITE" id="PS51257">
    <property type="entry name" value="PROKAR_LIPOPROTEIN"/>
    <property type="match status" value="1"/>
</dbReference>
<gene>
    <name evidence="2" type="ORF">C802_02228</name>
    <name evidence="3" type="ORF">E5339_08920</name>
</gene>
<dbReference type="EMBL" id="SRYJ01000017">
    <property type="protein sequence ID" value="TGY70608.1"/>
    <property type="molecule type" value="Genomic_DNA"/>
</dbReference>
<keyword evidence="1" id="KW-0472">Membrane</keyword>
<evidence type="ECO:0008006" key="6">
    <source>
        <dbReference type="Google" id="ProtNLM"/>
    </source>
</evidence>
<reference evidence="2 4" key="1">
    <citation type="submission" date="2013-04" db="EMBL/GenBank/DDBJ databases">
        <title>The Genome Sequence of Bacteroides massiliensis dnLKV3.</title>
        <authorList>
            <consortium name="The Broad Institute Genomics Platform"/>
            <consortium name="The Broad Institute Genome Sequencing Center for Infectious Disease"/>
            <person name="Earl A."/>
            <person name="Xavier R."/>
            <person name="Kuhn K."/>
            <person name="Stappenbeck T."/>
            <person name="Walker B."/>
            <person name="Young S."/>
            <person name="Zeng Q."/>
            <person name="Gargeya S."/>
            <person name="Fitzgerald M."/>
            <person name="Haas B."/>
            <person name="Abouelleil A."/>
            <person name="Allen A.W."/>
            <person name="Alvarado L."/>
            <person name="Arachchi H.M."/>
            <person name="Berlin A.M."/>
            <person name="Chapman S.B."/>
            <person name="Gainer-Dewar J."/>
            <person name="Goldberg J."/>
            <person name="Griggs A."/>
            <person name="Gujja S."/>
            <person name="Hansen M."/>
            <person name="Howarth C."/>
            <person name="Imamovic A."/>
            <person name="Ireland A."/>
            <person name="Larimer J."/>
            <person name="McCowan C."/>
            <person name="Murphy C."/>
            <person name="Pearson M."/>
            <person name="Poon T.W."/>
            <person name="Priest M."/>
            <person name="Roberts A."/>
            <person name="Saif S."/>
            <person name="Shea T."/>
            <person name="Sisk P."/>
            <person name="Sykes S."/>
            <person name="Wortman J."/>
            <person name="Nusbaum C."/>
            <person name="Birren B."/>
        </authorList>
    </citation>
    <scope>NUCLEOTIDE SEQUENCE [LARGE SCALE GENOMIC DNA]</scope>
    <source>
        <strain evidence="2">DnLKV3</strain>
        <strain evidence="4">dnLKV3</strain>
    </source>
</reference>
<name>R9I841_9BACT</name>
<dbReference type="GeneID" id="82153715"/>
<keyword evidence="1" id="KW-1133">Transmembrane helix</keyword>
<feature type="transmembrane region" description="Helical" evidence="1">
    <location>
        <begin position="12"/>
        <end position="30"/>
    </location>
</feature>
<evidence type="ECO:0000313" key="4">
    <source>
        <dbReference type="Proteomes" id="UP000014200"/>
    </source>
</evidence>
<feature type="transmembrane region" description="Helical" evidence="1">
    <location>
        <begin position="36"/>
        <end position="56"/>
    </location>
</feature>
<comment type="caution">
    <text evidence="2">The sequence shown here is derived from an EMBL/GenBank/DDBJ whole genome shotgun (WGS) entry which is preliminary data.</text>
</comment>
<dbReference type="PATRIC" id="fig|1235788.3.peg.2278"/>
<dbReference type="EMBL" id="ASSP01000014">
    <property type="protein sequence ID" value="EOS12411.1"/>
    <property type="molecule type" value="Genomic_DNA"/>
</dbReference>
<dbReference type="Proteomes" id="UP000310760">
    <property type="component" value="Unassembled WGS sequence"/>
</dbReference>
<organism evidence="2 4">
    <name type="scientific">Phocaeicola sartorii</name>
    <dbReference type="NCBI Taxonomy" id="671267"/>
    <lineage>
        <taxon>Bacteria</taxon>
        <taxon>Pseudomonadati</taxon>
        <taxon>Bacteroidota</taxon>
        <taxon>Bacteroidia</taxon>
        <taxon>Bacteroidales</taxon>
        <taxon>Bacteroidaceae</taxon>
        <taxon>Phocaeicola</taxon>
    </lineage>
</organism>
<reference evidence="3 5" key="2">
    <citation type="submission" date="2019-04" db="EMBL/GenBank/DDBJ databases">
        <title>Microbes associate with the intestines of laboratory mice.</title>
        <authorList>
            <person name="Navarre W."/>
            <person name="Wong E."/>
            <person name="Huang K."/>
            <person name="Tropini C."/>
            <person name="Ng K."/>
            <person name="Yu B."/>
        </authorList>
    </citation>
    <scope>NUCLEOTIDE SEQUENCE [LARGE SCALE GENOMIC DNA]</scope>
    <source>
        <strain evidence="3 5">NM22_B1</strain>
    </source>
</reference>
<accession>R9I841</accession>
<evidence type="ECO:0000313" key="3">
    <source>
        <dbReference type="EMBL" id="TGY70608.1"/>
    </source>
</evidence>
<dbReference type="OrthoDB" id="9965424at2"/>
<keyword evidence="1" id="KW-0812">Transmembrane</keyword>
<dbReference type="AlphaFoldDB" id="R9I841"/>
<keyword evidence="4" id="KW-1185">Reference proteome</keyword>
<evidence type="ECO:0000313" key="2">
    <source>
        <dbReference type="EMBL" id="EOS12411.1"/>
    </source>
</evidence>